<dbReference type="Pfam" id="PF03471">
    <property type="entry name" value="CorC_HlyC"/>
    <property type="match status" value="1"/>
</dbReference>
<dbReference type="PANTHER" id="PTHR22777">
    <property type="entry name" value="HEMOLYSIN-RELATED"/>
    <property type="match status" value="1"/>
</dbReference>
<evidence type="ECO:0000256" key="5">
    <source>
        <dbReference type="ARBA" id="ARBA00040729"/>
    </source>
</evidence>
<dbReference type="SMART" id="SM01091">
    <property type="entry name" value="CorC_HlyC"/>
    <property type="match status" value="1"/>
</dbReference>
<evidence type="ECO:0000313" key="9">
    <source>
        <dbReference type="Proteomes" id="UP000253307"/>
    </source>
</evidence>
<feature type="domain" description="CBS" evidence="7">
    <location>
        <begin position="130"/>
        <end position="187"/>
    </location>
</feature>
<dbReference type="GO" id="GO:0005886">
    <property type="term" value="C:plasma membrane"/>
    <property type="evidence" value="ECO:0007669"/>
    <property type="project" value="TreeGrafter"/>
</dbReference>
<feature type="domain" description="CBS" evidence="7">
    <location>
        <begin position="66"/>
        <end position="125"/>
    </location>
</feature>
<evidence type="ECO:0000313" key="8">
    <source>
        <dbReference type="EMBL" id="RCL41538.1"/>
    </source>
</evidence>
<dbReference type="Proteomes" id="UP000253307">
    <property type="component" value="Unassembled WGS sequence"/>
</dbReference>
<dbReference type="InterPro" id="IPR046342">
    <property type="entry name" value="CBS_dom_sf"/>
</dbReference>
<comment type="function">
    <text evidence="4">Plays a role in the transport of magnesium and cobalt ions.</text>
</comment>
<organism evidence="8 9">
    <name type="scientific">SAR86 cluster bacterium</name>
    <dbReference type="NCBI Taxonomy" id="2030880"/>
    <lineage>
        <taxon>Bacteria</taxon>
        <taxon>Pseudomonadati</taxon>
        <taxon>Pseudomonadota</taxon>
        <taxon>Gammaproteobacteria</taxon>
        <taxon>SAR86 cluster</taxon>
    </lineage>
</organism>
<evidence type="ECO:0000256" key="2">
    <source>
        <dbReference type="ARBA" id="ARBA00022737"/>
    </source>
</evidence>
<keyword evidence="2" id="KW-0677">Repeat</keyword>
<evidence type="ECO:0000256" key="4">
    <source>
        <dbReference type="ARBA" id="ARBA00037273"/>
    </source>
</evidence>
<keyword evidence="3 6" id="KW-0129">CBS domain</keyword>
<sequence>MKSEEEKPPSTAFKKLKNLISFKPKSLNEVSEVLQHALNTNIIDKEAQLIAEKAIRLGDTTLKEIMIPKVEMVTVDVNESQDVFINRIIESGHSRYPVMGENKNEVKGLLLAKDILPALHSKTPISLEKVTRNIKVVPENKKADTMLEEFKNDRSHMAVVIDEYGSVSGLITIEDVLEELVGEIEDEHDTGDVDELIQVSPIEYIADARLDINVFEKKFDLKFDDLDAETVGGLFIHKLGLLPKVGDRIEVNNMTLAVTAADKRKVKKIGITINKTTSD</sequence>
<dbReference type="SUPFAM" id="SSF56176">
    <property type="entry name" value="FAD-binding/transporter-associated domain-like"/>
    <property type="match status" value="1"/>
</dbReference>
<proteinExistence type="inferred from homology"/>
<dbReference type="GO" id="GO:0050660">
    <property type="term" value="F:flavin adenine dinucleotide binding"/>
    <property type="evidence" value="ECO:0007669"/>
    <property type="project" value="InterPro"/>
</dbReference>
<protein>
    <recommendedName>
        <fullName evidence="5">Magnesium and cobalt efflux protein CorC</fullName>
    </recommendedName>
</protein>
<name>A0A368BW38_9GAMM</name>
<dbReference type="PANTHER" id="PTHR22777:SF27">
    <property type="entry name" value="MAGNESIUM AND COBALT EFFLUX PROTEIN CORC"/>
    <property type="match status" value="1"/>
</dbReference>
<evidence type="ECO:0000256" key="3">
    <source>
        <dbReference type="ARBA" id="ARBA00023122"/>
    </source>
</evidence>
<dbReference type="InterPro" id="IPR044751">
    <property type="entry name" value="Ion_transp-like_CBS"/>
</dbReference>
<dbReference type="FunFam" id="3.10.580.10:FF:000002">
    <property type="entry name" value="Magnesium/cobalt efflux protein CorC"/>
    <property type="match status" value="1"/>
</dbReference>
<dbReference type="AlphaFoldDB" id="A0A368BW38"/>
<dbReference type="EMBL" id="QOPE01000011">
    <property type="protein sequence ID" value="RCL41538.1"/>
    <property type="molecule type" value="Genomic_DNA"/>
</dbReference>
<evidence type="ECO:0000256" key="1">
    <source>
        <dbReference type="ARBA" id="ARBA00006337"/>
    </source>
</evidence>
<dbReference type="SUPFAM" id="SSF54631">
    <property type="entry name" value="CBS-domain pair"/>
    <property type="match status" value="1"/>
</dbReference>
<dbReference type="SMART" id="SM00116">
    <property type="entry name" value="CBS"/>
    <property type="match status" value="2"/>
</dbReference>
<evidence type="ECO:0000259" key="7">
    <source>
        <dbReference type="PROSITE" id="PS51371"/>
    </source>
</evidence>
<dbReference type="InterPro" id="IPR016169">
    <property type="entry name" value="FAD-bd_PCMH_sub2"/>
</dbReference>
<dbReference type="PROSITE" id="PS51371">
    <property type="entry name" value="CBS"/>
    <property type="match status" value="2"/>
</dbReference>
<dbReference type="Gene3D" id="3.10.580.10">
    <property type="entry name" value="CBS-domain"/>
    <property type="match status" value="1"/>
</dbReference>
<dbReference type="CDD" id="cd04590">
    <property type="entry name" value="CBS_pair_CorC_HlyC_assoc"/>
    <property type="match status" value="1"/>
</dbReference>
<dbReference type="InterPro" id="IPR000644">
    <property type="entry name" value="CBS_dom"/>
</dbReference>
<evidence type="ECO:0000256" key="6">
    <source>
        <dbReference type="PROSITE-ProRule" id="PRU00703"/>
    </source>
</evidence>
<accession>A0A368BW38</accession>
<comment type="caution">
    <text evidence="8">The sequence shown here is derived from an EMBL/GenBank/DDBJ whole genome shotgun (WGS) entry which is preliminary data.</text>
</comment>
<dbReference type="InterPro" id="IPR036318">
    <property type="entry name" value="FAD-bd_PCMH-like_sf"/>
</dbReference>
<dbReference type="Pfam" id="PF00571">
    <property type="entry name" value="CBS"/>
    <property type="match status" value="2"/>
</dbReference>
<dbReference type="Gene3D" id="3.30.465.10">
    <property type="match status" value="1"/>
</dbReference>
<reference evidence="8 9" key="1">
    <citation type="journal article" date="2018" name="Microbiome">
        <title>Fine metagenomic profile of the Mediterranean stratified and mixed water columns revealed by assembly and recruitment.</title>
        <authorList>
            <person name="Haro-Moreno J.M."/>
            <person name="Lopez-Perez M."/>
            <person name="De La Torre J.R."/>
            <person name="Picazo A."/>
            <person name="Camacho A."/>
            <person name="Rodriguez-Valera F."/>
        </authorList>
    </citation>
    <scope>NUCLEOTIDE SEQUENCE [LARGE SCALE GENOMIC DNA]</scope>
    <source>
        <strain evidence="8">MED-G82</strain>
    </source>
</reference>
<dbReference type="InterPro" id="IPR005170">
    <property type="entry name" value="Transptr-assoc_dom"/>
</dbReference>
<comment type="similarity">
    <text evidence="1">Belongs to the UPF0053 family.</text>
</comment>
<gene>
    <name evidence="8" type="ORF">DBW96_02050</name>
</gene>